<keyword evidence="3" id="KW-1185">Reference proteome</keyword>
<protein>
    <submittedName>
        <fullName evidence="2">Uncharacterized protein</fullName>
    </submittedName>
</protein>
<dbReference type="RefSeq" id="WP_267025171.1">
    <property type="nucleotide sequence ID" value="NZ_JAIFZO010000002.1"/>
</dbReference>
<evidence type="ECO:0000256" key="1">
    <source>
        <dbReference type="SAM" id="MobiDB-lite"/>
    </source>
</evidence>
<gene>
    <name evidence="2" type="ORF">K3769_04580</name>
</gene>
<accession>A0ABT3UXL8</accession>
<sequence>MTDKIRAPWTPEQVAALSRFQHESGIHPFTCVHEHPAHPNAILEATVKGWRCFVLDCGYEQDWAHAFMADPDAWPKWPFGERHGPTPQEVRDAVRGAVAEDLTGYYAPDPPIRCAALVDAGPQDEPGGGQDVREGVSAGPESSEGVTGAQAGAGSLHARLAAILHANHGRYPDDVVTALLPVIEWETAQLQRERDMALATARDNHAAAARVRAYAQHALTAGHNGPGVTLGQILLGLLDGAGKEAA</sequence>
<reference evidence="2" key="1">
    <citation type="journal article" date="2022" name="bioRxiv">
        <title>Discovery and biosynthetic assessment of Streptomyces ortus sp nov. isolated from a deep-sea sponge.</title>
        <authorList>
            <person name="Williams S.E."/>
        </authorList>
    </citation>
    <scope>NUCLEOTIDE SEQUENCE</scope>
    <source>
        <strain evidence="2">A15ISP2-DRY2</strain>
    </source>
</reference>
<dbReference type="EMBL" id="JAIFZO010000002">
    <property type="protein sequence ID" value="MCX4232068.1"/>
    <property type="molecule type" value="Genomic_DNA"/>
</dbReference>
<dbReference type="Proteomes" id="UP001165590">
    <property type="component" value="Unassembled WGS sequence"/>
</dbReference>
<name>A0ABT3UXL8_9ACTN</name>
<proteinExistence type="predicted"/>
<evidence type="ECO:0000313" key="2">
    <source>
        <dbReference type="EMBL" id="MCX4232068.1"/>
    </source>
</evidence>
<feature type="region of interest" description="Disordered" evidence="1">
    <location>
        <begin position="121"/>
        <end position="150"/>
    </location>
</feature>
<comment type="caution">
    <text evidence="2">The sequence shown here is derived from an EMBL/GenBank/DDBJ whole genome shotgun (WGS) entry which is preliminary data.</text>
</comment>
<organism evidence="2 3">
    <name type="scientific">Streptomyces ortus</name>
    <dbReference type="NCBI Taxonomy" id="2867268"/>
    <lineage>
        <taxon>Bacteria</taxon>
        <taxon>Bacillati</taxon>
        <taxon>Actinomycetota</taxon>
        <taxon>Actinomycetes</taxon>
        <taxon>Kitasatosporales</taxon>
        <taxon>Streptomycetaceae</taxon>
        <taxon>Streptomyces</taxon>
    </lineage>
</organism>
<evidence type="ECO:0000313" key="3">
    <source>
        <dbReference type="Proteomes" id="UP001165590"/>
    </source>
</evidence>